<proteinExistence type="predicted"/>
<dbReference type="RefSeq" id="WP_204606063.1">
    <property type="nucleotide sequence ID" value="NZ_JBHSED010000006.1"/>
</dbReference>
<evidence type="ECO:0000313" key="1">
    <source>
        <dbReference type="EMBL" id="MFC4302992.1"/>
    </source>
</evidence>
<reference evidence="2" key="1">
    <citation type="journal article" date="2019" name="Int. J. Syst. Evol. Microbiol.">
        <title>The Global Catalogue of Microorganisms (GCM) 10K type strain sequencing project: providing services to taxonomists for standard genome sequencing and annotation.</title>
        <authorList>
            <consortium name="The Broad Institute Genomics Platform"/>
            <consortium name="The Broad Institute Genome Sequencing Center for Infectious Disease"/>
            <person name="Wu L."/>
            <person name="Ma J."/>
        </authorList>
    </citation>
    <scope>NUCLEOTIDE SEQUENCE [LARGE SCALE GENOMIC DNA]</scope>
    <source>
        <strain evidence="2">CGMCC 4.1641</strain>
    </source>
</reference>
<gene>
    <name evidence="1" type="ORF">ACFO1S_05980</name>
</gene>
<comment type="caution">
    <text evidence="1">The sequence shown here is derived from an EMBL/GenBank/DDBJ whole genome shotgun (WGS) entry which is preliminary data.</text>
</comment>
<name>A0ABV8S6H9_9BACL</name>
<dbReference type="Proteomes" id="UP001595755">
    <property type="component" value="Unassembled WGS sequence"/>
</dbReference>
<evidence type="ECO:0008006" key="3">
    <source>
        <dbReference type="Google" id="ProtNLM"/>
    </source>
</evidence>
<organism evidence="1 2">
    <name type="scientific">Cohnella boryungensis</name>
    <dbReference type="NCBI Taxonomy" id="768479"/>
    <lineage>
        <taxon>Bacteria</taxon>
        <taxon>Bacillati</taxon>
        <taxon>Bacillota</taxon>
        <taxon>Bacilli</taxon>
        <taxon>Bacillales</taxon>
        <taxon>Paenibacillaceae</taxon>
        <taxon>Cohnella</taxon>
    </lineage>
</organism>
<keyword evidence="2" id="KW-1185">Reference proteome</keyword>
<dbReference type="EMBL" id="JBHSED010000006">
    <property type="protein sequence ID" value="MFC4302992.1"/>
    <property type="molecule type" value="Genomic_DNA"/>
</dbReference>
<dbReference type="Gene3D" id="2.60.120.260">
    <property type="entry name" value="Galactose-binding domain-like"/>
    <property type="match status" value="1"/>
</dbReference>
<accession>A0ABV8S6H9</accession>
<protein>
    <recommendedName>
        <fullName evidence="3">Tail fiber protein</fullName>
    </recommendedName>
</protein>
<sequence length="873" mass="95690">MSETTPNIGLKKPLESEFVDIGELNGNMDAIDQAMGAMSQLPTAAKSAAGAIAELNEHVKNKPSQQVTLKNGVQMVQGGDLPAILHPTMKGRTLVNLLGRDGNCEDASKWNVIAAPDAVSALDSNNKAYGNNSLKLTWNKSTQTWTALSRNITSLINPSKYYLVLGDVKNGNTTWAKIGFLKNGNLTYYDTQNITDSSMFSLSYARVGPNELAGMTSMDLFLVINVSGPGQFAFFDGIRLYEVSQAEYDAIPSMTRDEVATKYPYVDDMKHVNAVYIENKGKNLLPPFSEAAISSGCVITDSYKIDVSNTSDYGGATWEIDIPLGTTYTFSLVVEGYINTTNKPYYYIDEFDKNGNATGGISNLMPTNGLNVTTFTTSANTRRLRIATWKIGNGFFKFASPMLNIGSEALPFEPQKPSYLYLPDCNLRSDLDGSVADRLYTDGQGRPRATRRFREMVLDGTLGWVMAGNYSGYKYAEYTLPVASTGLNNSNNLRCVKYDGKVLFTSGITTGADQVAVNSSNRVTFGISIAESDSGWGDSYTPTADEIKAYFWGWKMYPQGGLSTDKFSSGTKLWCRRSEVGLTLTDVRTSVPAEMSLNFTPYRLMYQLAQSVDEPVTYEGALMLHEGDNQVEVGTGVVVREVANPTTVNGKYFINGSSAAPMKYRVNKMVRIYKFQEKDDWKFANQPYSTILGLGYGEIPEAHFDKTGAYSSTYLALDTYTLGIVPQTISAEYAPNIRESVESLVREAVEARTETSVLRNTKAQKQPPQWISATLLNGWTNRYGAAGYYKDDSGIVHLKGFLQNGAVAQGTVLFYLPKGYRPSQLTPISTITYSTNSDASPFAVSVDLNGSVTLTFVAKSFVPLDGISFRAEQ</sequence>
<evidence type="ECO:0000313" key="2">
    <source>
        <dbReference type="Proteomes" id="UP001595755"/>
    </source>
</evidence>